<dbReference type="GO" id="GO:0030688">
    <property type="term" value="C:preribosome, small subunit precursor"/>
    <property type="evidence" value="ECO:0007669"/>
    <property type="project" value="TreeGrafter"/>
</dbReference>
<dbReference type="PANTHER" id="PTHR13102">
    <property type="entry name" value="NUCLEOLAR PROTEIN 9"/>
    <property type="match status" value="1"/>
</dbReference>
<name>M7NNH7_PNEMU</name>
<keyword evidence="8" id="KW-1185">Reference proteome</keyword>
<protein>
    <recommendedName>
        <fullName evidence="2">Nucleolar protein 9</fullName>
    </recommendedName>
    <alternativeName>
        <fullName evidence="4 5">Pumilio domain-containing protein NOP9</fullName>
    </alternativeName>
</protein>
<comment type="subcellular location">
    <subcellularLocation>
        <location evidence="1">Nucleus</location>
        <location evidence="1">Nucleolus</location>
    </subcellularLocation>
</comment>
<dbReference type="GO" id="GO:0030686">
    <property type="term" value="C:90S preribosome"/>
    <property type="evidence" value="ECO:0007669"/>
    <property type="project" value="TreeGrafter"/>
</dbReference>
<dbReference type="OrthoDB" id="392571at2759"/>
<dbReference type="Proteomes" id="UP000011958">
    <property type="component" value="Unassembled WGS sequence"/>
</dbReference>
<dbReference type="GO" id="GO:0000472">
    <property type="term" value="P:endonucleolytic cleavage to generate mature 5'-end of SSU-rRNA from (SSU-rRNA, 5.8S rRNA, LSU-rRNA)"/>
    <property type="evidence" value="ECO:0007669"/>
    <property type="project" value="TreeGrafter"/>
</dbReference>
<reference evidence="8" key="1">
    <citation type="journal article" date="2016" name="Nat. Commun.">
        <title>Genome analysis of three Pneumocystis species reveals adaptation mechanisms to life exclusively in mammalian hosts.</title>
        <authorList>
            <person name="Ma L."/>
            <person name="Chen Z."/>
            <person name="Huang D.W."/>
            <person name="Kutty G."/>
            <person name="Ishihara M."/>
            <person name="Wang H."/>
            <person name="Abouelleil A."/>
            <person name="Bishop L."/>
            <person name="Davey E."/>
            <person name="Deng R."/>
            <person name="Deng X."/>
            <person name="Fan L."/>
            <person name="Fantoni G."/>
            <person name="Fitzgerald M."/>
            <person name="Gogineni E."/>
            <person name="Goldberg J.M."/>
            <person name="Handley G."/>
            <person name="Hu X."/>
            <person name="Huber C."/>
            <person name="Jiao X."/>
            <person name="Jones K."/>
            <person name="Levin J.Z."/>
            <person name="Liu Y."/>
            <person name="Macdonald P."/>
            <person name="Melnikov A."/>
            <person name="Raley C."/>
            <person name="Sassi M."/>
            <person name="Sherman B.T."/>
            <person name="Song X."/>
            <person name="Sykes S."/>
            <person name="Tran B."/>
            <person name="Walsh L."/>
            <person name="Xia Y."/>
            <person name="Yang J."/>
            <person name="Young S."/>
            <person name="Zeng Q."/>
            <person name="Zheng X."/>
            <person name="Stephens R."/>
            <person name="Nusbaum C."/>
            <person name="Birren B.W."/>
            <person name="Azadi P."/>
            <person name="Lempicki R.A."/>
            <person name="Cuomo C.A."/>
            <person name="Kovacs J.A."/>
        </authorList>
    </citation>
    <scope>NUCLEOTIDE SEQUENCE [LARGE SCALE GENOMIC DNA]</scope>
    <source>
        <strain evidence="8">B123</strain>
    </source>
</reference>
<accession>M7NNH7</accession>
<dbReference type="RefSeq" id="XP_007875002.1">
    <property type="nucleotide sequence ID" value="XM_007876811.1"/>
</dbReference>
<dbReference type="HOGENOM" id="CLU_008720_1_1_1"/>
<dbReference type="InterPro" id="IPR040000">
    <property type="entry name" value="NOP9"/>
</dbReference>
<dbReference type="STRING" id="1069680.M7NNH7"/>
<dbReference type="GO" id="GO:0000480">
    <property type="term" value="P:endonucleolytic cleavage in 5'-ETS of tricistronic rRNA transcript (SSU-rRNA, 5.8S rRNA, LSU-rRNA)"/>
    <property type="evidence" value="ECO:0007669"/>
    <property type="project" value="TreeGrafter"/>
</dbReference>
<keyword evidence="3" id="KW-0677">Repeat</keyword>
<dbReference type="PANTHER" id="PTHR13102:SF0">
    <property type="entry name" value="NUCLEOLAR PROTEIN 9"/>
    <property type="match status" value="1"/>
</dbReference>
<dbReference type="AlphaFoldDB" id="M7NNH7"/>
<evidence type="ECO:0000313" key="8">
    <source>
        <dbReference type="Proteomes" id="UP000011958"/>
    </source>
</evidence>
<evidence type="ECO:0000313" key="7">
    <source>
        <dbReference type="EMBL" id="EMR08787.1"/>
    </source>
</evidence>
<evidence type="ECO:0000256" key="4">
    <source>
        <dbReference type="ARBA" id="ARBA00030932"/>
    </source>
</evidence>
<dbReference type="GO" id="GO:0000447">
    <property type="term" value="P:endonucleolytic cleavage in ITS1 to separate SSU-rRNA from 5.8S rRNA and LSU-rRNA from tricistronic rRNA transcript (SSU-rRNA, 5.8S rRNA, LSU-rRNA)"/>
    <property type="evidence" value="ECO:0007669"/>
    <property type="project" value="TreeGrafter"/>
</dbReference>
<dbReference type="PROSITE" id="PS50302">
    <property type="entry name" value="PUM"/>
    <property type="match status" value="1"/>
</dbReference>
<comment type="caution">
    <text evidence="7">The sequence shown here is derived from an EMBL/GenBank/DDBJ whole genome shotgun (WGS) entry which is preliminary data.</text>
</comment>
<evidence type="ECO:0000256" key="6">
    <source>
        <dbReference type="PROSITE-ProRule" id="PRU00317"/>
    </source>
</evidence>
<evidence type="ECO:0000256" key="1">
    <source>
        <dbReference type="ARBA" id="ARBA00004604"/>
    </source>
</evidence>
<evidence type="ECO:0000256" key="5">
    <source>
        <dbReference type="ARBA" id="ARBA00031929"/>
    </source>
</evidence>
<dbReference type="InterPro" id="IPR011989">
    <property type="entry name" value="ARM-like"/>
</dbReference>
<dbReference type="GO" id="GO:0000056">
    <property type="term" value="P:ribosomal small subunit export from nucleus"/>
    <property type="evidence" value="ECO:0007669"/>
    <property type="project" value="TreeGrafter"/>
</dbReference>
<sequence length="678" mass="79469">MSVKKRRNRKTNIFIEKTNENSVHKEEPFFFGTLSLEDEKYFKGVEETLMTHHFSQEDYKLFIDNTFAEIEGKELKLAIHPLYSKTLESLLQILSPIQLKKYFQSLIGNFKRLIFDCFGSHVCETLLIRSAYIVSTENIYSVFQDNNEILVTMENLILFMCNEISDMLMKFADHKYASYVFRQLLLVLHGSIFQDNLSSKRTTKNKRKTRLLSQTISTKQLTMPASFFEKKKSILDNIDTKYSVTQIRNLAFNQYGSQIISTLLLIEKSLVDNDKERKQNLLEKLIFGDFKDISFRSNSSEKIESDSFMETLLRDQVGSHIFESIIEFSSKEILSKLYVIYFKDKILRVSKHPIGNYVLQKFIEKNNNYKILNEITEEIVMHFKELIDIGHIGILVSLINVCSQITLISTKLLNVLKECFGGSETHIKNNIFPLILNLDPRNENNSMKNFEKELNNDNRIVDQIKVQGAHLIKSLFSLPYEMYYFLIESFLLQNKKVILYYATNKIGSCIVETILKLPPLLASDRRKLLNNFFESYAYLSCDPFGSHIVDACLYTSIGLNSYRERIANELLKSREIIEDNYYGKRVWKNWHINLFENKYSEWKKNINSFVKKGLSESKEDKITNIHISDIDFLNDANKYTSSLLTLCNNKQKEKLEDRFNNDLEEIGMLFRKYKKKKL</sequence>
<dbReference type="VEuPathDB" id="FungiDB:PNEG_02957"/>
<feature type="repeat" description="Pumilio" evidence="6">
    <location>
        <begin position="341"/>
        <end position="377"/>
    </location>
</feature>
<dbReference type="eggNOG" id="KOG2188">
    <property type="taxonomic scope" value="Eukaryota"/>
</dbReference>
<dbReference type="GO" id="GO:0003723">
    <property type="term" value="F:RNA binding"/>
    <property type="evidence" value="ECO:0007669"/>
    <property type="project" value="InterPro"/>
</dbReference>
<dbReference type="Pfam" id="PF22493">
    <property type="entry name" value="PUF_NOP9"/>
    <property type="match status" value="1"/>
</dbReference>
<dbReference type="InterPro" id="IPR001313">
    <property type="entry name" value="Pumilio_RNA-bd_rpt"/>
</dbReference>
<organism evidence="7 8">
    <name type="scientific">Pneumocystis murina (strain B123)</name>
    <name type="common">Mouse pneumocystis pneumonia agent</name>
    <name type="synonym">Pneumocystis carinii f. sp. muris</name>
    <dbReference type="NCBI Taxonomy" id="1069680"/>
    <lineage>
        <taxon>Eukaryota</taxon>
        <taxon>Fungi</taxon>
        <taxon>Dikarya</taxon>
        <taxon>Ascomycota</taxon>
        <taxon>Taphrinomycotina</taxon>
        <taxon>Pneumocystomycetes</taxon>
        <taxon>Pneumocystaceae</taxon>
        <taxon>Pneumocystis</taxon>
    </lineage>
</organism>
<dbReference type="GeneID" id="19896644"/>
<dbReference type="InterPro" id="IPR016024">
    <property type="entry name" value="ARM-type_fold"/>
</dbReference>
<dbReference type="OMA" id="HHLVRNF"/>
<dbReference type="SUPFAM" id="SSF48371">
    <property type="entry name" value="ARM repeat"/>
    <property type="match status" value="1"/>
</dbReference>
<dbReference type="GO" id="GO:0005730">
    <property type="term" value="C:nucleolus"/>
    <property type="evidence" value="ECO:0007669"/>
    <property type="project" value="UniProtKB-SubCell"/>
</dbReference>
<gene>
    <name evidence="7" type="ORF">PNEG_02957</name>
</gene>
<evidence type="ECO:0000256" key="2">
    <source>
        <dbReference type="ARBA" id="ARBA00016427"/>
    </source>
</evidence>
<dbReference type="SMART" id="SM00025">
    <property type="entry name" value="Pumilio"/>
    <property type="match status" value="7"/>
</dbReference>
<evidence type="ECO:0000256" key="3">
    <source>
        <dbReference type="ARBA" id="ARBA00022737"/>
    </source>
</evidence>
<dbReference type="EMBL" id="AFWA02000014">
    <property type="protein sequence ID" value="EMR08787.1"/>
    <property type="molecule type" value="Genomic_DNA"/>
</dbReference>
<dbReference type="Gene3D" id="1.25.10.10">
    <property type="entry name" value="Leucine-rich Repeat Variant"/>
    <property type="match status" value="3"/>
</dbReference>
<proteinExistence type="predicted"/>